<evidence type="ECO:0000256" key="5">
    <source>
        <dbReference type="PROSITE-ProRule" id="PRU00560"/>
    </source>
</evidence>
<dbReference type="GO" id="GO:0003677">
    <property type="term" value="F:DNA binding"/>
    <property type="evidence" value="ECO:0007669"/>
    <property type="project" value="InterPro"/>
</dbReference>
<dbReference type="GO" id="GO:0005829">
    <property type="term" value="C:cytosol"/>
    <property type="evidence" value="ECO:0007669"/>
    <property type="project" value="TreeGrafter"/>
</dbReference>
<dbReference type="InterPro" id="IPR014016">
    <property type="entry name" value="UvrD-like_ATP-bd"/>
</dbReference>
<feature type="binding site" evidence="5">
    <location>
        <begin position="223"/>
        <end position="230"/>
    </location>
    <ligand>
        <name>ATP</name>
        <dbReference type="ChEBI" id="CHEBI:30616"/>
    </ligand>
</feature>
<dbReference type="GO" id="GO:0043138">
    <property type="term" value="F:3'-5' DNA helicase activity"/>
    <property type="evidence" value="ECO:0007669"/>
    <property type="project" value="TreeGrafter"/>
</dbReference>
<proteinExistence type="predicted"/>
<dbReference type="EMBL" id="BMKR01000009">
    <property type="protein sequence ID" value="GGF79444.1"/>
    <property type="molecule type" value="Genomic_DNA"/>
</dbReference>
<evidence type="ECO:0000313" key="9">
    <source>
        <dbReference type="Proteomes" id="UP000637643"/>
    </source>
</evidence>
<dbReference type="PROSITE" id="PS51198">
    <property type="entry name" value="UVRD_HELICASE_ATP_BIND"/>
    <property type="match status" value="1"/>
</dbReference>
<dbReference type="GO" id="GO:0016787">
    <property type="term" value="F:hydrolase activity"/>
    <property type="evidence" value="ECO:0007669"/>
    <property type="project" value="UniProtKB-UniRule"/>
</dbReference>
<keyword evidence="1 5" id="KW-0547">Nucleotide-binding</keyword>
<reference evidence="8" key="2">
    <citation type="submission" date="2020-09" db="EMBL/GenBank/DDBJ databases">
        <authorList>
            <person name="Sun Q."/>
            <person name="Zhou Y."/>
        </authorList>
    </citation>
    <scope>NUCLEOTIDE SEQUENCE</scope>
    <source>
        <strain evidence="8">CGMCC 1.16134</strain>
    </source>
</reference>
<feature type="domain" description="UvrD-like helicase ATP-binding" evidence="7">
    <location>
        <begin position="202"/>
        <end position="532"/>
    </location>
</feature>
<evidence type="ECO:0000259" key="7">
    <source>
        <dbReference type="PROSITE" id="PS51198"/>
    </source>
</evidence>
<name>A0A917CAH8_9BACL</name>
<reference evidence="8" key="1">
    <citation type="journal article" date="2014" name="Int. J. Syst. Evol. Microbiol.">
        <title>Complete genome sequence of Corynebacterium casei LMG S-19264T (=DSM 44701T), isolated from a smear-ripened cheese.</title>
        <authorList>
            <consortium name="US DOE Joint Genome Institute (JGI-PGF)"/>
            <person name="Walter F."/>
            <person name="Albersmeier A."/>
            <person name="Kalinowski J."/>
            <person name="Ruckert C."/>
        </authorList>
    </citation>
    <scope>NUCLEOTIDE SEQUENCE</scope>
    <source>
        <strain evidence="8">CGMCC 1.16134</strain>
    </source>
</reference>
<evidence type="ECO:0000256" key="3">
    <source>
        <dbReference type="ARBA" id="ARBA00022806"/>
    </source>
</evidence>
<keyword evidence="3 5" id="KW-0347">Helicase</keyword>
<feature type="coiled-coil region" evidence="6">
    <location>
        <begin position="11"/>
        <end position="38"/>
    </location>
</feature>
<dbReference type="InterPro" id="IPR027417">
    <property type="entry name" value="P-loop_NTPase"/>
</dbReference>
<dbReference type="Gene3D" id="3.40.50.300">
    <property type="entry name" value="P-loop containing nucleotide triphosphate hydrolases"/>
    <property type="match status" value="2"/>
</dbReference>
<gene>
    <name evidence="8" type="ORF">GCM10010912_25560</name>
</gene>
<keyword evidence="2 5" id="KW-0378">Hydrolase</keyword>
<dbReference type="SUPFAM" id="SSF52540">
    <property type="entry name" value="P-loop containing nucleoside triphosphate hydrolases"/>
    <property type="match status" value="1"/>
</dbReference>
<comment type="caution">
    <text evidence="8">The sequence shown here is derived from an EMBL/GenBank/DDBJ whole genome shotgun (WGS) entry which is preliminary data.</text>
</comment>
<dbReference type="Proteomes" id="UP000637643">
    <property type="component" value="Unassembled WGS sequence"/>
</dbReference>
<evidence type="ECO:0000313" key="8">
    <source>
        <dbReference type="EMBL" id="GGF79444.1"/>
    </source>
</evidence>
<evidence type="ECO:0000256" key="2">
    <source>
        <dbReference type="ARBA" id="ARBA00022801"/>
    </source>
</evidence>
<keyword evidence="4 5" id="KW-0067">ATP-binding</keyword>
<dbReference type="Pfam" id="PF00580">
    <property type="entry name" value="UvrD-helicase"/>
    <property type="match status" value="1"/>
</dbReference>
<dbReference type="GO" id="GO:0005524">
    <property type="term" value="F:ATP binding"/>
    <property type="evidence" value="ECO:0007669"/>
    <property type="project" value="UniProtKB-UniRule"/>
</dbReference>
<evidence type="ECO:0000256" key="1">
    <source>
        <dbReference type="ARBA" id="ARBA00022741"/>
    </source>
</evidence>
<dbReference type="RefSeq" id="WP_189025344.1">
    <property type="nucleotide sequence ID" value="NZ_BMKR01000009.1"/>
</dbReference>
<sequence>MTVNRSEAEEKRYLEEVVSKLHQSLQNLESKISSTRDEIIESKRYVWTNTAELDPVERAANRMEISLTIDHGEKAVLKLNRIQKLIAAPYFGRVDFVADEQTEAETYYIGVHPFTMEGSQKNVIYDWRSPVASMFYDYQTGKARYSSPQGVVEGEIGLKRQYRIKQSIMEYMIESSMNINDDVLQKELSLTSDEKMKNIVATIQKEQNVIIRDEHSHEMIIQGVAGSGKTSVALHRVAFLLYRYKETLTSQNILIISPNKVFSDYISNVLPELGEENIAEISFDDIAAGELAGLCHGQTFYQQVSELGTSTDVCLIERIEYKASVDFIYELDHFIEYIQENYFQPVDIVLDEVKIDQAEIWNAYRVSGNLPIKLRLEKTALKITGNTKDIHGDKLTAKTATKIRTLIKKMFKTQNLLLLYTDFYNYIGKPEWFKLKKTKTLEFADVFPMVYLKIRLEGSKSYEAVKHLLVDEMQDYTPIQYAVLSRLFKCKKTILGDSNQSVNPYSSSSLQVIRKVFPSAHTVELLRSYRSTMEIIDFAQKINRNSKLIPLERSGPSPKIFRAEEADSELNQINALIRGFLESEHRTLGIVCKTQDQAERMYHELCGGYKDFFLLDYSSDKFHEGIIVTSAPMAKGLEFDRVLIPFTDASNYKTEMDRSLLYIACTRAMHVLTITYFGEVSPLLPPGYEEV</sequence>
<organism evidence="8 9">
    <name type="scientific">Paenibacillus albidus</name>
    <dbReference type="NCBI Taxonomy" id="2041023"/>
    <lineage>
        <taxon>Bacteria</taxon>
        <taxon>Bacillati</taxon>
        <taxon>Bacillota</taxon>
        <taxon>Bacilli</taxon>
        <taxon>Bacillales</taxon>
        <taxon>Paenibacillaceae</taxon>
        <taxon>Paenibacillus</taxon>
    </lineage>
</organism>
<dbReference type="GO" id="GO:0000725">
    <property type="term" value="P:recombinational repair"/>
    <property type="evidence" value="ECO:0007669"/>
    <property type="project" value="TreeGrafter"/>
</dbReference>
<dbReference type="InterPro" id="IPR000212">
    <property type="entry name" value="DNA_helicase_UvrD/REP"/>
</dbReference>
<dbReference type="AlphaFoldDB" id="A0A917CAH8"/>
<protein>
    <submittedName>
        <fullName evidence="8">Helicase</fullName>
    </submittedName>
</protein>
<dbReference type="PANTHER" id="PTHR11070:SF17">
    <property type="entry name" value="DNA HELICASE IV"/>
    <property type="match status" value="1"/>
</dbReference>
<keyword evidence="6" id="KW-0175">Coiled coil</keyword>
<accession>A0A917CAH8</accession>
<evidence type="ECO:0000256" key="4">
    <source>
        <dbReference type="ARBA" id="ARBA00022840"/>
    </source>
</evidence>
<dbReference type="PANTHER" id="PTHR11070">
    <property type="entry name" value="UVRD / RECB / PCRA DNA HELICASE FAMILY MEMBER"/>
    <property type="match status" value="1"/>
</dbReference>
<evidence type="ECO:0000256" key="6">
    <source>
        <dbReference type="SAM" id="Coils"/>
    </source>
</evidence>
<keyword evidence="9" id="KW-1185">Reference proteome</keyword>